<keyword evidence="3" id="KW-1185">Reference proteome</keyword>
<evidence type="ECO:0000313" key="3">
    <source>
        <dbReference type="Proteomes" id="UP001596977"/>
    </source>
</evidence>
<evidence type="ECO:0008006" key="4">
    <source>
        <dbReference type="Google" id="ProtNLM"/>
    </source>
</evidence>
<keyword evidence="1" id="KW-0732">Signal</keyword>
<dbReference type="RefSeq" id="WP_264945852.1">
    <property type="nucleotide sequence ID" value="NZ_JAPDRA010000010.1"/>
</dbReference>
<comment type="caution">
    <text evidence="2">The sequence shown here is derived from an EMBL/GenBank/DDBJ whole genome shotgun (WGS) entry which is preliminary data.</text>
</comment>
<sequence>MFPRLALALLAIGICTSAARGQVTAPVDPLTVADDDFARHRDPAEWRGLRVTRMEFTEERAAWRLWRIADPARPRGPLWFVPHDDENAAFDAALAGLRKYGGVLIAVDSGIAPESDGRRRNAAVTRGRTIDPNRNFDGAIPLFAESVLGEYRRGARPIVALHTNSPGFDTARSRCNRDDPPGEGRISIRYCDPVMQPVPSPAALWPFDDPDTLAIVAHRHAAARWSGYCGKALEQAGFNLVFERVLTSDGSLSNHALLRGLDYVNFETRDLGLDPAGLAEASGRLTAMIDRALPLCQHR</sequence>
<feature type="signal peptide" evidence="1">
    <location>
        <begin position="1"/>
        <end position="21"/>
    </location>
</feature>
<organism evidence="2 3">
    <name type="scientific">Sphingomonas canadensis</name>
    <dbReference type="NCBI Taxonomy" id="1219257"/>
    <lineage>
        <taxon>Bacteria</taxon>
        <taxon>Pseudomonadati</taxon>
        <taxon>Pseudomonadota</taxon>
        <taxon>Alphaproteobacteria</taxon>
        <taxon>Sphingomonadales</taxon>
        <taxon>Sphingomonadaceae</taxon>
        <taxon>Sphingomonas</taxon>
    </lineage>
</organism>
<gene>
    <name evidence="2" type="ORF">ACFQ1E_16965</name>
</gene>
<name>A0ABW3HET7_9SPHN</name>
<dbReference type="EMBL" id="JBHTJG010000010">
    <property type="protein sequence ID" value="MFD0948037.1"/>
    <property type="molecule type" value="Genomic_DNA"/>
</dbReference>
<evidence type="ECO:0000313" key="2">
    <source>
        <dbReference type="EMBL" id="MFD0948037.1"/>
    </source>
</evidence>
<evidence type="ECO:0000256" key="1">
    <source>
        <dbReference type="SAM" id="SignalP"/>
    </source>
</evidence>
<reference evidence="3" key="1">
    <citation type="journal article" date="2019" name="Int. J. Syst. Evol. Microbiol.">
        <title>The Global Catalogue of Microorganisms (GCM) 10K type strain sequencing project: providing services to taxonomists for standard genome sequencing and annotation.</title>
        <authorList>
            <consortium name="The Broad Institute Genomics Platform"/>
            <consortium name="The Broad Institute Genome Sequencing Center for Infectious Disease"/>
            <person name="Wu L."/>
            <person name="Ma J."/>
        </authorList>
    </citation>
    <scope>NUCLEOTIDE SEQUENCE [LARGE SCALE GENOMIC DNA]</scope>
    <source>
        <strain evidence="3">CCUG 62982</strain>
    </source>
</reference>
<protein>
    <recommendedName>
        <fullName evidence="4">DUF4350 domain-containing protein</fullName>
    </recommendedName>
</protein>
<feature type="chain" id="PRO_5045615040" description="DUF4350 domain-containing protein" evidence="1">
    <location>
        <begin position="22"/>
        <end position="299"/>
    </location>
</feature>
<dbReference type="Proteomes" id="UP001596977">
    <property type="component" value="Unassembled WGS sequence"/>
</dbReference>
<accession>A0ABW3HET7</accession>
<proteinExistence type="predicted"/>